<keyword evidence="6" id="KW-0963">Cytoplasm</keyword>
<dbReference type="InterPro" id="IPR050929">
    <property type="entry name" value="PFKA"/>
</dbReference>
<dbReference type="InterPro" id="IPR011404">
    <property type="entry name" value="PPi-PFK"/>
</dbReference>
<evidence type="ECO:0000256" key="6">
    <source>
        <dbReference type="HAMAP-Rule" id="MF_01978"/>
    </source>
</evidence>
<dbReference type="GO" id="GO:0005737">
    <property type="term" value="C:cytoplasm"/>
    <property type="evidence" value="ECO:0007669"/>
    <property type="project" value="UniProtKB-SubCell"/>
</dbReference>
<comment type="subunit">
    <text evidence="6">Homodimer.</text>
</comment>
<dbReference type="EC" id="2.7.1.90" evidence="6"/>
<comment type="activity regulation">
    <text evidence="6">Non-allosteric.</text>
</comment>
<comment type="caution">
    <text evidence="8">The sequence shown here is derived from an EMBL/GenBank/DDBJ whole genome shotgun (WGS) entry which is preliminary data.</text>
</comment>
<dbReference type="Gene3D" id="3.40.50.460">
    <property type="entry name" value="Phosphofructokinase domain"/>
    <property type="match status" value="1"/>
</dbReference>
<dbReference type="InterPro" id="IPR022953">
    <property type="entry name" value="ATP_PFK"/>
</dbReference>
<dbReference type="HAMAP" id="MF_01978">
    <property type="entry name" value="Phosphofructokinase_II_B2"/>
    <property type="match status" value="1"/>
</dbReference>
<evidence type="ECO:0000313" key="9">
    <source>
        <dbReference type="Proteomes" id="UP000824116"/>
    </source>
</evidence>
<dbReference type="SUPFAM" id="SSF53784">
    <property type="entry name" value="Phosphofructokinase"/>
    <property type="match status" value="1"/>
</dbReference>
<keyword evidence="4 6" id="KW-0418">Kinase</keyword>
<accession>A0A9D2GAP0</accession>
<reference evidence="8" key="2">
    <citation type="submission" date="2021-04" db="EMBL/GenBank/DDBJ databases">
        <authorList>
            <person name="Gilroy R."/>
        </authorList>
    </citation>
    <scope>NUCLEOTIDE SEQUENCE</scope>
    <source>
        <strain evidence="8">CHK196-3914</strain>
    </source>
</reference>
<protein>
    <recommendedName>
        <fullName evidence="6">Pyrophosphate--fructose 6-phosphate 1-phosphotransferase</fullName>
        <ecNumber evidence="6">2.7.1.90</ecNumber>
    </recommendedName>
    <alternativeName>
        <fullName evidence="6">6-phosphofructokinase, pyrophosphate dependent</fullName>
    </alternativeName>
    <alternativeName>
        <fullName evidence="6">PPi-dependent phosphofructokinase</fullName>
        <shortName evidence="6">PPi-PFK</shortName>
    </alternativeName>
    <alternativeName>
        <fullName evidence="6">Pyrophosphate-dependent 6-phosphofructose-1-kinase</fullName>
    </alternativeName>
</protein>
<dbReference type="Gene3D" id="3.40.50.450">
    <property type="match status" value="1"/>
</dbReference>
<sequence>MKKNAIVGQSGGPTAVINASLFGVVQEALNHEEACGTVYGMINGIEGLLNGTVMDMKPLRSSGELELIRTTPGAYLGSCRYRLPDDPEDEVYPRIFKRFEEYNIGFFFYIGGNDSMDTVSKLSAYADRTGSGIRFIGIPKTVDNDLVLTDHTPGFGSAAKYVASTVREIALDASVYDSKKSVTIVEIMGRHAGWLTAASALARKFKGDNPVLIYLPETAFDPDVFIESVKSSLESVSNLVVCISEGIHDSDGTFICELDKDIETDTFGHKMLTGSGKYLENLVKERLGVKVRSVELNVSQRCSSAMLSAADLNESAAAGAYGVTCALEGASGKMVAFTRLSDTPYRIGYELKDVHLICNQEKTVPLEWITENRSDVSREFIDYALPLIQGSVNVPEENGLPKFAYRKSR</sequence>
<feature type="site" description="Important for catalytic activity and substrate specificity; stabilizes the transition state when the phosphoryl donor is PPi; prevents ATP from binding by mimicking the alpha-phosphate group of ATP" evidence="6">
    <location>
        <position position="114"/>
    </location>
</feature>
<dbReference type="EMBL" id="DXAY01000191">
    <property type="protein sequence ID" value="HIZ75226.1"/>
    <property type="molecule type" value="Genomic_DNA"/>
</dbReference>
<evidence type="ECO:0000313" key="8">
    <source>
        <dbReference type="EMBL" id="HIZ75226.1"/>
    </source>
</evidence>
<comment type="cofactor">
    <cofactor evidence="1 6">
        <name>Mg(2+)</name>
        <dbReference type="ChEBI" id="CHEBI:18420"/>
    </cofactor>
</comment>
<dbReference type="AlphaFoldDB" id="A0A9D2GAP0"/>
<dbReference type="GO" id="GO:0006002">
    <property type="term" value="P:fructose 6-phosphate metabolic process"/>
    <property type="evidence" value="ECO:0007669"/>
    <property type="project" value="InterPro"/>
</dbReference>
<comment type="catalytic activity">
    <reaction evidence="6">
        <text>beta-D-fructose 6-phosphate + diphosphate = beta-D-fructose 1,6-bisphosphate + phosphate + H(+)</text>
        <dbReference type="Rhea" id="RHEA:13613"/>
        <dbReference type="ChEBI" id="CHEBI:15378"/>
        <dbReference type="ChEBI" id="CHEBI:32966"/>
        <dbReference type="ChEBI" id="CHEBI:33019"/>
        <dbReference type="ChEBI" id="CHEBI:43474"/>
        <dbReference type="ChEBI" id="CHEBI:57634"/>
        <dbReference type="EC" id="2.7.1.90"/>
    </reaction>
</comment>
<feature type="site" description="Important for catalytic activity; stabilizes the transition state when the phosphoryl donor is PPi" evidence="6">
    <location>
        <position position="140"/>
    </location>
</feature>
<comment type="similarity">
    <text evidence="6">Belongs to the phosphofructokinase type A (PFKA) family. PPi-dependent PFK group II subfamily. Clade 'B2' sub-subfamily.</text>
</comment>
<name>A0A9D2GAP0_9FIRM</name>
<comment type="subcellular location">
    <subcellularLocation>
        <location evidence="6">Cytoplasm</location>
    </subcellularLocation>
</comment>
<keyword evidence="2 6" id="KW-0808">Transferase</keyword>
<feature type="domain" description="Phosphofructokinase" evidence="7">
    <location>
        <begin position="6"/>
        <end position="305"/>
    </location>
</feature>
<evidence type="ECO:0000259" key="7">
    <source>
        <dbReference type="Pfam" id="PF00365"/>
    </source>
</evidence>
<keyword evidence="6" id="KW-0324">Glycolysis</keyword>
<dbReference type="GO" id="GO:0046872">
    <property type="term" value="F:metal ion binding"/>
    <property type="evidence" value="ECO:0007669"/>
    <property type="project" value="UniProtKB-KW"/>
</dbReference>
<feature type="binding site" evidence="6">
    <location>
        <position position="12"/>
    </location>
    <ligand>
        <name>diphosphate</name>
        <dbReference type="ChEBI" id="CHEBI:33019"/>
    </ligand>
</feature>
<comment type="function">
    <text evidence="6">Catalyzes the phosphorylation of D-fructose 6-phosphate, the first committing step of glycolysis. Uses inorganic phosphate (PPi) as phosphoryl donor instead of ATP like common ATP-dependent phosphofructokinases (ATP-PFKs), which renders the reaction reversible, and can thus function both in glycolysis and gluconeogenesis. Consistently, PPi-PFK can replace the enzymes of both the forward (ATP-PFK) and reverse (fructose-bisphosphatase (FBPase)) reactions.</text>
</comment>
<evidence type="ECO:0000256" key="2">
    <source>
        <dbReference type="ARBA" id="ARBA00022679"/>
    </source>
</evidence>
<dbReference type="InterPro" id="IPR000023">
    <property type="entry name" value="Phosphofructokinase_dom"/>
</dbReference>
<dbReference type="GO" id="GO:0003872">
    <property type="term" value="F:6-phosphofructokinase activity"/>
    <property type="evidence" value="ECO:0007669"/>
    <property type="project" value="UniProtKB-UniRule"/>
</dbReference>
<feature type="binding site" evidence="6">
    <location>
        <position position="245"/>
    </location>
    <ligand>
        <name>substrate</name>
    </ligand>
</feature>
<feature type="binding site" evidence="6">
    <location>
        <begin position="141"/>
        <end position="143"/>
    </location>
    <ligand>
        <name>substrate</name>
    </ligand>
</feature>
<keyword evidence="5 6" id="KW-0460">Magnesium</keyword>
<feature type="binding site" evidence="6">
    <location>
        <position position="113"/>
    </location>
    <ligand>
        <name>Mg(2+)</name>
        <dbReference type="ChEBI" id="CHEBI:18420"/>
        <note>catalytic</note>
    </ligand>
</feature>
<reference evidence="8" key="1">
    <citation type="journal article" date="2021" name="PeerJ">
        <title>Extensive microbial diversity within the chicken gut microbiome revealed by metagenomics and culture.</title>
        <authorList>
            <person name="Gilroy R."/>
            <person name="Ravi A."/>
            <person name="Getino M."/>
            <person name="Pursley I."/>
            <person name="Horton D.L."/>
            <person name="Alikhan N.F."/>
            <person name="Baker D."/>
            <person name="Gharbi K."/>
            <person name="Hall N."/>
            <person name="Watson M."/>
            <person name="Adriaenssens E.M."/>
            <person name="Foster-Nyarko E."/>
            <person name="Jarju S."/>
            <person name="Secka A."/>
            <person name="Antonio M."/>
            <person name="Oren A."/>
            <person name="Chaudhuri R.R."/>
            <person name="La Ragione R."/>
            <person name="Hildebrand F."/>
            <person name="Pallen M.J."/>
        </authorList>
    </citation>
    <scope>NUCLEOTIDE SEQUENCE</scope>
    <source>
        <strain evidence="8">CHK196-3914</strain>
    </source>
</reference>
<evidence type="ECO:0000256" key="1">
    <source>
        <dbReference type="ARBA" id="ARBA00001946"/>
    </source>
</evidence>
<dbReference type="GO" id="GO:0047334">
    <property type="term" value="F:diphosphate-fructose-6-phosphate 1-phosphotransferase activity"/>
    <property type="evidence" value="ECO:0007669"/>
    <property type="project" value="UniProtKB-EC"/>
</dbReference>
<dbReference type="PRINTS" id="PR00476">
    <property type="entry name" value="PHFRCTKINASE"/>
</dbReference>
<gene>
    <name evidence="6" type="primary">pfp</name>
    <name evidence="8" type="ORF">H9723_08320</name>
</gene>
<dbReference type="NCBIfam" id="NF010675">
    <property type="entry name" value="PRK14072.1"/>
    <property type="match status" value="1"/>
</dbReference>
<dbReference type="PANTHER" id="PTHR45770">
    <property type="entry name" value="ATP-DEPENDENT 6-PHOSPHOFRUCTOKINASE 1"/>
    <property type="match status" value="1"/>
</dbReference>
<dbReference type="Proteomes" id="UP000824116">
    <property type="component" value="Unassembled WGS sequence"/>
</dbReference>
<dbReference type="PIRSF" id="PIRSF036483">
    <property type="entry name" value="PFK_XF0274"/>
    <property type="match status" value="1"/>
</dbReference>
<feature type="active site" description="Proton acceptor" evidence="6">
    <location>
        <position position="143"/>
    </location>
</feature>
<evidence type="ECO:0000256" key="3">
    <source>
        <dbReference type="ARBA" id="ARBA00022723"/>
    </source>
</evidence>
<comment type="pathway">
    <text evidence="6">Carbohydrate degradation; glycolysis; D-glyceraldehyde 3-phosphate and glycerone phosphate from D-glucose: step 3/4.</text>
</comment>
<feature type="binding site" evidence="6">
    <location>
        <begin position="188"/>
        <end position="190"/>
    </location>
    <ligand>
        <name>substrate</name>
    </ligand>
</feature>
<proteinExistence type="inferred from homology"/>
<dbReference type="InterPro" id="IPR035966">
    <property type="entry name" value="PKF_sf"/>
</dbReference>
<comment type="caution">
    <text evidence="6">Lacks conserved residue(s) required for the propagation of feature annotation.</text>
</comment>
<evidence type="ECO:0000256" key="4">
    <source>
        <dbReference type="ARBA" id="ARBA00022777"/>
    </source>
</evidence>
<organism evidence="8 9">
    <name type="scientific">Candidatus Mediterraneibacter stercoravium</name>
    <dbReference type="NCBI Taxonomy" id="2838685"/>
    <lineage>
        <taxon>Bacteria</taxon>
        <taxon>Bacillati</taxon>
        <taxon>Bacillota</taxon>
        <taxon>Clostridia</taxon>
        <taxon>Lachnospirales</taxon>
        <taxon>Lachnospiraceae</taxon>
        <taxon>Mediterraneibacter</taxon>
    </lineage>
</organism>
<keyword evidence="3 6" id="KW-0479">Metal-binding</keyword>
<evidence type="ECO:0000256" key="5">
    <source>
        <dbReference type="ARBA" id="ARBA00022842"/>
    </source>
</evidence>
<dbReference type="Pfam" id="PF00365">
    <property type="entry name" value="PFK"/>
    <property type="match status" value="1"/>
</dbReference>